<dbReference type="InterPro" id="IPR015001">
    <property type="entry name" value="DUF1850"/>
</dbReference>
<name>A0A069RJ89_PEPLI</name>
<dbReference type="AlphaFoldDB" id="A0A069RJ89"/>
<reference evidence="1 2" key="1">
    <citation type="submission" date="2014-03" db="EMBL/GenBank/DDBJ databases">
        <title>Genome sequence of Clostridium litorale W6, DSM 5388.</title>
        <authorList>
            <person name="Poehlein A."/>
            <person name="Jagirdar A."/>
            <person name="Khonsari B."/>
            <person name="Chibani C.M."/>
            <person name="Gutierrez Gutierrez D.A."/>
            <person name="Davydova E."/>
            <person name="Alghaithi H.S."/>
            <person name="Nair K.P."/>
            <person name="Dhamotharan K."/>
            <person name="Chandran L."/>
            <person name="G W."/>
            <person name="Daniel R."/>
        </authorList>
    </citation>
    <scope>NUCLEOTIDE SEQUENCE [LARGE SCALE GENOMIC DNA]</scope>
    <source>
        <strain evidence="1 2">W6</strain>
    </source>
</reference>
<proteinExistence type="predicted"/>
<dbReference type="OrthoDB" id="4304at2"/>
<comment type="caution">
    <text evidence="1">The sequence shown here is derived from an EMBL/GenBank/DDBJ whole genome shotgun (WGS) entry which is preliminary data.</text>
</comment>
<dbReference type="Pfam" id="PF08905">
    <property type="entry name" value="DUF1850"/>
    <property type="match status" value="1"/>
</dbReference>
<dbReference type="eggNOG" id="COG4729">
    <property type="taxonomic scope" value="Bacteria"/>
</dbReference>
<accession>A0A069RJ89</accession>
<protein>
    <recommendedName>
        <fullName evidence="3">DUF1850 domain-containing protein</fullName>
    </recommendedName>
</protein>
<keyword evidence="2" id="KW-1185">Reference proteome</keyword>
<evidence type="ECO:0008006" key="3">
    <source>
        <dbReference type="Google" id="ProtNLM"/>
    </source>
</evidence>
<organism evidence="1 2">
    <name type="scientific">Peptoclostridium litorale DSM 5388</name>
    <dbReference type="NCBI Taxonomy" id="1121324"/>
    <lineage>
        <taxon>Bacteria</taxon>
        <taxon>Bacillati</taxon>
        <taxon>Bacillota</taxon>
        <taxon>Clostridia</taxon>
        <taxon>Peptostreptococcales</taxon>
        <taxon>Peptoclostridiaceae</taxon>
        <taxon>Peptoclostridium</taxon>
    </lineage>
</organism>
<dbReference type="Proteomes" id="UP000027946">
    <property type="component" value="Unassembled WGS sequence"/>
</dbReference>
<dbReference type="RefSeq" id="WP_159434310.1">
    <property type="nucleotide sequence ID" value="NZ_FSRH01000009.1"/>
</dbReference>
<gene>
    <name evidence="1" type="ORF">CLIT_4c00320</name>
</gene>
<evidence type="ECO:0000313" key="1">
    <source>
        <dbReference type="EMBL" id="KDR96195.1"/>
    </source>
</evidence>
<dbReference type="EMBL" id="JJMM01000004">
    <property type="protein sequence ID" value="KDR96195.1"/>
    <property type="molecule type" value="Genomic_DNA"/>
</dbReference>
<dbReference type="STRING" id="1121324.CLIT_4c00320"/>
<evidence type="ECO:0000313" key="2">
    <source>
        <dbReference type="Proteomes" id="UP000027946"/>
    </source>
</evidence>
<sequence>MISALIVLVLAACPVDTLAVRGFKKGDIRHVSRVSNGEPIVFSYIHSVSKTPIEETLEVSNGKIRLVKVSYTDQGGAGMPEFEWGSEKFKIEGGKFVLEGFQREFKSMNITVQRAYDDRLEIGDEAIELIQIAREGENIRVSVERTMLAAYLFEEIASGLKANI</sequence>